<proteinExistence type="inferred from homology"/>
<evidence type="ECO:0000313" key="3">
    <source>
        <dbReference type="Proteomes" id="UP000008141"/>
    </source>
</evidence>
<comment type="similarity">
    <text evidence="1">Belongs to the calycin superfamily. Lipocalin family.</text>
</comment>
<dbReference type="EMBL" id="GL433842">
    <property type="protein sequence ID" value="EFN56259.1"/>
    <property type="molecule type" value="Genomic_DNA"/>
</dbReference>
<dbReference type="PANTHER" id="PTHR11430">
    <property type="entry name" value="LIPOCALIN"/>
    <property type="match status" value="1"/>
</dbReference>
<reference evidence="2 3" key="1">
    <citation type="journal article" date="2010" name="Plant Cell">
        <title>The Chlorella variabilis NC64A genome reveals adaptation to photosymbiosis, coevolution with viruses, and cryptic sex.</title>
        <authorList>
            <person name="Blanc G."/>
            <person name="Duncan G."/>
            <person name="Agarkova I."/>
            <person name="Borodovsky M."/>
            <person name="Gurnon J."/>
            <person name="Kuo A."/>
            <person name="Lindquist E."/>
            <person name="Lucas S."/>
            <person name="Pangilinan J."/>
            <person name="Polle J."/>
            <person name="Salamov A."/>
            <person name="Terry A."/>
            <person name="Yamada T."/>
            <person name="Dunigan D.D."/>
            <person name="Grigoriev I.V."/>
            <person name="Claverie J.M."/>
            <person name="Van Etten J.L."/>
        </authorList>
    </citation>
    <scope>NUCLEOTIDE SEQUENCE [LARGE SCALE GENOMIC DNA]</scope>
    <source>
        <strain evidence="2 3">NC64A</strain>
    </source>
</reference>
<dbReference type="Gene3D" id="2.40.128.20">
    <property type="match status" value="1"/>
</dbReference>
<dbReference type="RefSeq" id="XP_005848361.1">
    <property type="nucleotide sequence ID" value="XM_005848299.1"/>
</dbReference>
<sequence length="333" mass="35639">MLCTAQAVVPIFARAVPDSGRNSPRRQDCVPQAERRPALLRQASVGLAGALAAASLSLQSAATEAGEFLPPLQKLLSPNKEQSYVYEGKQLFDPMAYSGRWYEVASLKKGFAGEGQQDCHCTQGIYVPQQMGEGIKLQVNTFCIHGGPGGRLSGIQGSVTCANPVLLEVLPEFKSQLEREEGIVEKCSLVFDSLPFLPAEPYDVIRTDYASYALVQGAKDRSFVQVYSRTRNPGPGFIAAQKAVLAELGYPVDEIVDTPQDCPEMPPSAMMAAMNAGMQGAQLMPASTPPTVAMRGYDLGPADAAASPVSGVQFEALRNPVETVKDVLRLLGM</sequence>
<organism evidence="3">
    <name type="scientific">Chlorella variabilis</name>
    <name type="common">Green alga</name>
    <dbReference type="NCBI Taxonomy" id="554065"/>
    <lineage>
        <taxon>Eukaryota</taxon>
        <taxon>Viridiplantae</taxon>
        <taxon>Chlorophyta</taxon>
        <taxon>core chlorophytes</taxon>
        <taxon>Trebouxiophyceae</taxon>
        <taxon>Chlorellales</taxon>
        <taxon>Chlorellaceae</taxon>
        <taxon>Chlorella clade</taxon>
        <taxon>Chlorella</taxon>
    </lineage>
</organism>
<dbReference type="OrthoDB" id="565904at2759"/>
<dbReference type="STRING" id="554065.E1ZCK9"/>
<dbReference type="AlphaFoldDB" id="E1ZCK9"/>
<protein>
    <recommendedName>
        <fullName evidence="4">Lipocalin/cytosolic fatty-acid binding domain-containing protein</fullName>
    </recommendedName>
</protein>
<dbReference type="Proteomes" id="UP000008141">
    <property type="component" value="Unassembled WGS sequence"/>
</dbReference>
<evidence type="ECO:0008006" key="4">
    <source>
        <dbReference type="Google" id="ProtNLM"/>
    </source>
</evidence>
<dbReference type="InParanoid" id="E1ZCK9"/>
<dbReference type="PANTHER" id="PTHR11430:SF32">
    <property type="entry name" value="CHLOROPLASTIC LIPOCALIN"/>
    <property type="match status" value="1"/>
</dbReference>
<accession>E1ZCK9</accession>
<dbReference type="InterPro" id="IPR012674">
    <property type="entry name" value="Calycin"/>
</dbReference>
<dbReference type="SUPFAM" id="SSF50814">
    <property type="entry name" value="Lipocalins"/>
    <property type="match status" value="1"/>
</dbReference>
<dbReference type="GO" id="GO:0036094">
    <property type="term" value="F:small molecule binding"/>
    <property type="evidence" value="ECO:0007669"/>
    <property type="project" value="InterPro"/>
</dbReference>
<dbReference type="GeneID" id="17355567"/>
<dbReference type="InterPro" id="IPR002345">
    <property type="entry name" value="Lipocalin"/>
</dbReference>
<dbReference type="KEGG" id="cvr:CHLNCDRAFT_145104"/>
<keyword evidence="3" id="KW-1185">Reference proteome</keyword>
<evidence type="ECO:0000256" key="1">
    <source>
        <dbReference type="ARBA" id="ARBA00006889"/>
    </source>
</evidence>
<dbReference type="FunCoup" id="E1ZCK9">
    <property type="interactions" value="345"/>
</dbReference>
<name>E1ZCK9_CHLVA</name>
<evidence type="ECO:0000313" key="2">
    <source>
        <dbReference type="EMBL" id="EFN56259.1"/>
    </source>
</evidence>
<gene>
    <name evidence="2" type="ORF">CHLNCDRAFT_145104</name>
</gene>
<dbReference type="eggNOG" id="KOG4824">
    <property type="taxonomic scope" value="Eukaryota"/>
</dbReference>